<dbReference type="InterPro" id="IPR003439">
    <property type="entry name" value="ABC_transporter-like_ATP-bd"/>
</dbReference>
<dbReference type="Pfam" id="PF00005">
    <property type="entry name" value="ABC_tran"/>
    <property type="match status" value="1"/>
</dbReference>
<dbReference type="PANTHER" id="PTHR43067:SF2">
    <property type="entry name" value="OLIGOPEPTIDE ABC TRANSPORTER, ATP-BINDING PROTEIN"/>
    <property type="match status" value="1"/>
</dbReference>
<dbReference type="PROSITE" id="PS00211">
    <property type="entry name" value="ABC_TRANSPORTER_1"/>
    <property type="match status" value="1"/>
</dbReference>
<dbReference type="InterPro" id="IPR017871">
    <property type="entry name" value="ABC_transporter-like_CS"/>
</dbReference>
<keyword evidence="2" id="KW-0547">Nucleotide-binding</keyword>
<dbReference type="SUPFAM" id="SSF52540">
    <property type="entry name" value="P-loop containing nucleoside triphosphate hydrolases"/>
    <property type="match status" value="1"/>
</dbReference>
<evidence type="ECO:0000313" key="4">
    <source>
        <dbReference type="EMBL" id="KUK23097.1"/>
    </source>
</evidence>
<evidence type="ECO:0000313" key="5">
    <source>
        <dbReference type="Proteomes" id="UP000058636"/>
    </source>
</evidence>
<evidence type="ECO:0000256" key="1">
    <source>
        <dbReference type="ARBA" id="ARBA00022448"/>
    </source>
</evidence>
<dbReference type="PATRIC" id="fig|93930.3.peg.1656"/>
<protein>
    <submittedName>
        <fullName evidence="4">Oligopeptide/dipeptide ABC transporter, ATPase subunit</fullName>
    </submittedName>
</protein>
<dbReference type="CDD" id="cd03257">
    <property type="entry name" value="ABC_NikE_OppD_transporters"/>
    <property type="match status" value="1"/>
</dbReference>
<dbReference type="GO" id="GO:0015833">
    <property type="term" value="P:peptide transport"/>
    <property type="evidence" value="ECO:0007669"/>
    <property type="project" value="InterPro"/>
</dbReference>
<dbReference type="NCBIfam" id="TIGR01727">
    <property type="entry name" value="oligo_HPY"/>
    <property type="match status" value="1"/>
</dbReference>
<dbReference type="GO" id="GO:0016887">
    <property type="term" value="F:ATP hydrolysis activity"/>
    <property type="evidence" value="ECO:0007669"/>
    <property type="project" value="InterPro"/>
</dbReference>
<gene>
    <name evidence="4" type="ORF">XD57_0805</name>
</gene>
<dbReference type="Gene3D" id="3.40.50.300">
    <property type="entry name" value="P-loop containing nucleotide triphosphate hydrolases"/>
    <property type="match status" value="1"/>
</dbReference>
<dbReference type="PROSITE" id="PS50893">
    <property type="entry name" value="ABC_TRANSPORTER_2"/>
    <property type="match status" value="1"/>
</dbReference>
<dbReference type="Pfam" id="PF08352">
    <property type="entry name" value="oligo_HPY"/>
    <property type="match status" value="1"/>
</dbReference>
<accession>A0A101EQM5</accession>
<proteinExistence type="predicted"/>
<organism evidence="4 5">
    <name type="scientific">Thermotoga petrophila</name>
    <dbReference type="NCBI Taxonomy" id="93929"/>
    <lineage>
        <taxon>Bacteria</taxon>
        <taxon>Thermotogati</taxon>
        <taxon>Thermotogota</taxon>
        <taxon>Thermotogae</taxon>
        <taxon>Thermotogales</taxon>
        <taxon>Thermotogaceae</taxon>
        <taxon>Thermotoga</taxon>
    </lineage>
</organism>
<reference evidence="4 5" key="1">
    <citation type="journal article" date="2015" name="MBio">
        <title>Genome-Resolved Metagenomic Analysis Reveals Roles for Candidate Phyla and Other Microbial Community Members in Biogeochemical Transformations in Oil Reservoirs.</title>
        <authorList>
            <person name="Hu P."/>
            <person name="Tom L."/>
            <person name="Singh A."/>
            <person name="Thomas B.C."/>
            <person name="Baker B.J."/>
            <person name="Piceno Y.M."/>
            <person name="Andersen G.L."/>
            <person name="Banfield J.F."/>
        </authorList>
    </citation>
    <scope>NUCLEOTIDE SEQUENCE [LARGE SCALE GENOMIC DNA]</scope>
    <source>
        <strain evidence="4">46_26</strain>
    </source>
</reference>
<dbReference type="Proteomes" id="UP000058636">
    <property type="component" value="Unassembled WGS sequence"/>
</dbReference>
<comment type="caution">
    <text evidence="4">The sequence shown here is derived from an EMBL/GenBank/DDBJ whole genome shotgun (WGS) entry which is preliminary data.</text>
</comment>
<evidence type="ECO:0000256" key="2">
    <source>
        <dbReference type="ARBA" id="ARBA00022741"/>
    </source>
</evidence>
<dbReference type="EMBL" id="LGFG01000053">
    <property type="protein sequence ID" value="KUK23097.1"/>
    <property type="molecule type" value="Genomic_DNA"/>
</dbReference>
<name>A0A101EQM5_9THEM</name>
<dbReference type="InterPro" id="IPR027417">
    <property type="entry name" value="P-loop_NTPase"/>
</dbReference>
<keyword evidence="3" id="KW-0067">ATP-binding</keyword>
<keyword evidence="1" id="KW-0813">Transport</keyword>
<dbReference type="GO" id="GO:0005524">
    <property type="term" value="F:ATP binding"/>
    <property type="evidence" value="ECO:0007669"/>
    <property type="project" value="UniProtKB-KW"/>
</dbReference>
<dbReference type="AlphaFoldDB" id="A0A101EQM5"/>
<evidence type="ECO:0000256" key="3">
    <source>
        <dbReference type="ARBA" id="ARBA00022840"/>
    </source>
</evidence>
<sequence>MKKILSVENLKAYYDVKVFGIERTVKAVDNISFEVYEDEILGLAGESGCGKSTLIKVLYGILKPPLYVKSGKVLYHLNQPVDILAMDIEDKKEKLYWKVVSYIPQGSMNVLNPLLRIKKQFTNILKVHHKEKAKGDLEEMVVEHIKNLGLPREVLNSYPHQLSGGMRQRVTIALATVLTPRIIFADEPTTALDVVVQRGVLQLLKDLQKMYRNTIIMVTHDIAVHAELTDRLAVMYAGKMVELSSTREIFKNPLHPYTKFLINSVPQIGEKTIKNSAPGSPPSLANPPTGCRFHPRCPLAMRVCSEKEPPFKEILPEHFVACFRVGGDEKDD</sequence>
<dbReference type="InterPro" id="IPR003593">
    <property type="entry name" value="AAA+_ATPase"/>
</dbReference>
<dbReference type="InterPro" id="IPR013563">
    <property type="entry name" value="Oligopep_ABC_C"/>
</dbReference>
<dbReference type="PANTHER" id="PTHR43067">
    <property type="entry name" value="OLIGOPEPTIDE/DIPEPTIDE ABC TRANSPORTER, ATPASE SUBUNIT"/>
    <property type="match status" value="1"/>
</dbReference>
<dbReference type="SMART" id="SM00382">
    <property type="entry name" value="AAA"/>
    <property type="match status" value="1"/>
</dbReference>
<dbReference type="FunFam" id="3.40.50.300:FF:000016">
    <property type="entry name" value="Oligopeptide ABC transporter ATP-binding component"/>
    <property type="match status" value="1"/>
</dbReference>